<dbReference type="EMBL" id="BAAADD010000005">
    <property type="protein sequence ID" value="GAA0572673.1"/>
    <property type="molecule type" value="Genomic_DNA"/>
</dbReference>
<dbReference type="Pfam" id="PF01553">
    <property type="entry name" value="Acyltransferase"/>
    <property type="match status" value="1"/>
</dbReference>
<dbReference type="CDD" id="cd07989">
    <property type="entry name" value="LPLAT_AGPAT-like"/>
    <property type="match status" value="1"/>
</dbReference>
<evidence type="ECO:0000259" key="5">
    <source>
        <dbReference type="SMART" id="SM00563"/>
    </source>
</evidence>
<comment type="pathway">
    <text evidence="1">Lipid metabolism.</text>
</comment>
<protein>
    <submittedName>
        <fullName evidence="6">Lysophospholipid acyltransferase family protein</fullName>
    </submittedName>
</protein>
<evidence type="ECO:0000313" key="6">
    <source>
        <dbReference type="EMBL" id="GAA0572673.1"/>
    </source>
</evidence>
<evidence type="ECO:0000256" key="1">
    <source>
        <dbReference type="ARBA" id="ARBA00005189"/>
    </source>
</evidence>
<sequence>MEYVGVVGRRAERLYRQIGTGFAFVLFGVGGVVLSVTLFPFYCLFYSDPQERAGIAQRTVRETWRLFVWLLVNMRLIDLELEGVDILRQETGTLIIANHPSLIDIVLIISLMERAQCVVKEGVWKNPFMRGVVKATNYIPNLGDPERTLRECVAALKSGNNLVIFPEGTRTKPGKQVRLERGFANIAIRAGAPIRIVTVCCNPPMLRKGEKWYESPVRRACFRVRVGERIETAEVFDSRLPARCARDLTAQITKRFEEVIAHEPA</sequence>
<dbReference type="PANTHER" id="PTHR10434:SF66">
    <property type="entry name" value="PHOSPHOLIPID_GLYCEROL ACYLTRANSFERASE DOMAIN-CONTAINING PROTEIN"/>
    <property type="match status" value="1"/>
</dbReference>
<keyword evidence="4" id="KW-0472">Membrane</keyword>
<reference evidence="7" key="1">
    <citation type="journal article" date="2019" name="Int. J. Syst. Evol. Microbiol.">
        <title>The Global Catalogue of Microorganisms (GCM) 10K type strain sequencing project: providing services to taxonomists for standard genome sequencing and annotation.</title>
        <authorList>
            <consortium name="The Broad Institute Genomics Platform"/>
            <consortium name="The Broad Institute Genome Sequencing Center for Infectious Disease"/>
            <person name="Wu L."/>
            <person name="Ma J."/>
        </authorList>
    </citation>
    <scope>NUCLEOTIDE SEQUENCE [LARGE SCALE GENOMIC DNA]</scope>
    <source>
        <strain evidence="7">JCM 15089</strain>
    </source>
</reference>
<comment type="caution">
    <text evidence="6">The sequence shown here is derived from an EMBL/GenBank/DDBJ whole genome shotgun (WGS) entry which is preliminary data.</text>
</comment>
<evidence type="ECO:0000256" key="4">
    <source>
        <dbReference type="SAM" id="Phobius"/>
    </source>
</evidence>
<evidence type="ECO:0000313" key="7">
    <source>
        <dbReference type="Proteomes" id="UP001499951"/>
    </source>
</evidence>
<keyword evidence="4" id="KW-0812">Transmembrane</keyword>
<keyword evidence="3 6" id="KW-0012">Acyltransferase</keyword>
<keyword evidence="2" id="KW-0808">Transferase</keyword>
<keyword evidence="4" id="KW-1133">Transmembrane helix</keyword>
<dbReference type="PANTHER" id="PTHR10434">
    <property type="entry name" value="1-ACYL-SN-GLYCEROL-3-PHOSPHATE ACYLTRANSFERASE"/>
    <property type="match status" value="1"/>
</dbReference>
<gene>
    <name evidence="6" type="ORF">GCM10008942_21750</name>
</gene>
<dbReference type="SMART" id="SM00563">
    <property type="entry name" value="PlsC"/>
    <property type="match status" value="1"/>
</dbReference>
<organism evidence="6 7">
    <name type="scientific">Rhizomicrobium electricum</name>
    <dbReference type="NCBI Taxonomy" id="480070"/>
    <lineage>
        <taxon>Bacteria</taxon>
        <taxon>Pseudomonadati</taxon>
        <taxon>Pseudomonadota</taxon>
        <taxon>Alphaproteobacteria</taxon>
        <taxon>Micropepsales</taxon>
        <taxon>Micropepsaceae</taxon>
        <taxon>Rhizomicrobium</taxon>
    </lineage>
</organism>
<name>A0ABP3PUN8_9PROT</name>
<keyword evidence="7" id="KW-1185">Reference proteome</keyword>
<feature type="transmembrane region" description="Helical" evidence="4">
    <location>
        <begin position="21"/>
        <end position="42"/>
    </location>
</feature>
<dbReference type="GO" id="GO:0016746">
    <property type="term" value="F:acyltransferase activity"/>
    <property type="evidence" value="ECO:0007669"/>
    <property type="project" value="UniProtKB-KW"/>
</dbReference>
<accession>A0ABP3PUN8</accession>
<dbReference type="InterPro" id="IPR002123">
    <property type="entry name" value="Plipid/glycerol_acylTrfase"/>
</dbReference>
<evidence type="ECO:0000256" key="2">
    <source>
        <dbReference type="ARBA" id="ARBA00022679"/>
    </source>
</evidence>
<dbReference type="Proteomes" id="UP001499951">
    <property type="component" value="Unassembled WGS sequence"/>
</dbReference>
<evidence type="ECO:0000256" key="3">
    <source>
        <dbReference type="ARBA" id="ARBA00023315"/>
    </source>
</evidence>
<proteinExistence type="predicted"/>
<feature type="domain" description="Phospholipid/glycerol acyltransferase" evidence="5">
    <location>
        <begin position="93"/>
        <end position="199"/>
    </location>
</feature>
<dbReference type="SUPFAM" id="SSF69593">
    <property type="entry name" value="Glycerol-3-phosphate (1)-acyltransferase"/>
    <property type="match status" value="1"/>
</dbReference>
<dbReference type="RefSeq" id="WP_166934445.1">
    <property type="nucleotide sequence ID" value="NZ_BAAADD010000005.1"/>
</dbReference>